<evidence type="ECO:0000313" key="3">
    <source>
        <dbReference type="Proteomes" id="UP000077266"/>
    </source>
</evidence>
<proteinExistence type="predicted"/>
<feature type="region of interest" description="Disordered" evidence="1">
    <location>
        <begin position="482"/>
        <end position="593"/>
    </location>
</feature>
<feature type="compositionally biased region" description="Basic and acidic residues" evidence="1">
    <location>
        <begin position="523"/>
        <end position="542"/>
    </location>
</feature>
<name>A0A165DCA0_EXIGL</name>
<feature type="compositionally biased region" description="Basic and acidic residues" evidence="1">
    <location>
        <begin position="550"/>
        <end position="565"/>
    </location>
</feature>
<dbReference type="InterPro" id="IPR021861">
    <property type="entry name" value="THO_THOC1"/>
</dbReference>
<dbReference type="PANTHER" id="PTHR13265">
    <property type="entry name" value="THO COMPLEX SUBUNIT 1"/>
    <property type="match status" value="1"/>
</dbReference>
<dbReference type="GO" id="GO:0006406">
    <property type="term" value="P:mRNA export from nucleus"/>
    <property type="evidence" value="ECO:0007669"/>
    <property type="project" value="TreeGrafter"/>
</dbReference>
<evidence type="ECO:0008006" key="4">
    <source>
        <dbReference type="Google" id="ProtNLM"/>
    </source>
</evidence>
<dbReference type="Proteomes" id="UP000077266">
    <property type="component" value="Unassembled WGS sequence"/>
</dbReference>
<dbReference type="EMBL" id="KV426234">
    <property type="protein sequence ID" value="KZV84218.1"/>
    <property type="molecule type" value="Genomic_DNA"/>
</dbReference>
<dbReference type="AlphaFoldDB" id="A0A165DCA0"/>
<reference evidence="2 3" key="1">
    <citation type="journal article" date="2016" name="Mol. Biol. Evol.">
        <title>Comparative Genomics of Early-Diverging Mushroom-Forming Fungi Provides Insights into the Origins of Lignocellulose Decay Capabilities.</title>
        <authorList>
            <person name="Nagy L.G."/>
            <person name="Riley R."/>
            <person name="Tritt A."/>
            <person name="Adam C."/>
            <person name="Daum C."/>
            <person name="Floudas D."/>
            <person name="Sun H."/>
            <person name="Yadav J.S."/>
            <person name="Pangilinan J."/>
            <person name="Larsson K.H."/>
            <person name="Matsuura K."/>
            <person name="Barry K."/>
            <person name="Labutti K."/>
            <person name="Kuo R."/>
            <person name="Ohm R.A."/>
            <person name="Bhattacharya S.S."/>
            <person name="Shirouzu T."/>
            <person name="Yoshinaga Y."/>
            <person name="Martin F.M."/>
            <person name="Grigoriev I.V."/>
            <person name="Hibbett D.S."/>
        </authorList>
    </citation>
    <scope>NUCLEOTIDE SEQUENCE [LARGE SCALE GENOMIC DNA]</scope>
    <source>
        <strain evidence="2 3">HHB12029</strain>
    </source>
</reference>
<accession>A0A165DCA0</accession>
<evidence type="ECO:0000256" key="1">
    <source>
        <dbReference type="SAM" id="MobiDB-lite"/>
    </source>
</evidence>
<dbReference type="GO" id="GO:0000445">
    <property type="term" value="C:THO complex part of transcription export complex"/>
    <property type="evidence" value="ECO:0007669"/>
    <property type="project" value="TreeGrafter"/>
</dbReference>
<dbReference type="OrthoDB" id="9402762at2759"/>
<feature type="compositionally biased region" description="Basic and acidic residues" evidence="1">
    <location>
        <begin position="485"/>
        <end position="504"/>
    </location>
</feature>
<feature type="region of interest" description="Disordered" evidence="1">
    <location>
        <begin position="422"/>
        <end position="458"/>
    </location>
</feature>
<dbReference type="InParanoid" id="A0A165DCA0"/>
<dbReference type="PANTHER" id="PTHR13265:SF0">
    <property type="entry name" value="HPR1"/>
    <property type="match status" value="1"/>
</dbReference>
<evidence type="ECO:0000313" key="2">
    <source>
        <dbReference type="EMBL" id="KZV84218.1"/>
    </source>
</evidence>
<sequence>MSLLDLHIDHIVRLHQHTQPFVSTIQHRRLDGAAIDAQVKAAIAACPDTSATHWEIFLRHELVEVAANEGDAVQRNASAYYNALCNMLDFILTATEHGVCDDVVIWAALEDLLRVQTVETCSHIFSWIEARAARLTVNLDPRKSKGLALLRTLNELLSRLSKTGKTTTFCGRILLFLSSVFELGERSGVNLRGDYGPEWDPVPKPPRTTPLEELSPEARQVEERKEEFFREFWSFQTPFTRPQKFSLPETFPAFQAAVDAVLPQLSEATSRERALMGSKALNGTSAAVAAGTKRKREDVPDKDDANRKKEYFFAKFLTSPELLELEIMDPQFRRQFLFQLLILLQHLMNFDVKKQAENKKLSANLQLGGFTLSEEGMTWVRDKWRKIVEELKAIAPGGRAYTDVIMGILTRENNWREMMAARNQQKVAPPPAATSGDEAAKPKPPPPRPKIVDPVIKSQEEERVKTTWLALRIARTNHLHVLGDMSKDKDKDAAGKEKEKDSKPPVKVNDPNYLPLLSDAVDADERAWEKQRANSRGRDSKTETSPGVEADVKMEEDTAESKQEETTAAAPEPLKSESAEPMDQDPPSATVAT</sequence>
<dbReference type="Pfam" id="PF11957">
    <property type="entry name" value="efThoc1"/>
    <property type="match status" value="1"/>
</dbReference>
<keyword evidence="3" id="KW-1185">Reference proteome</keyword>
<dbReference type="STRING" id="1314781.A0A165DCA0"/>
<organism evidence="2 3">
    <name type="scientific">Exidia glandulosa HHB12029</name>
    <dbReference type="NCBI Taxonomy" id="1314781"/>
    <lineage>
        <taxon>Eukaryota</taxon>
        <taxon>Fungi</taxon>
        <taxon>Dikarya</taxon>
        <taxon>Basidiomycota</taxon>
        <taxon>Agaricomycotina</taxon>
        <taxon>Agaricomycetes</taxon>
        <taxon>Auriculariales</taxon>
        <taxon>Exidiaceae</taxon>
        <taxon>Exidia</taxon>
    </lineage>
</organism>
<gene>
    <name evidence="2" type="ORF">EXIGLDRAFT_776753</name>
</gene>
<feature type="region of interest" description="Disordered" evidence="1">
    <location>
        <begin position="194"/>
        <end position="218"/>
    </location>
</feature>
<protein>
    <recommendedName>
        <fullName evidence="4">THO complex subunit 1 transcription elongation factor</fullName>
    </recommendedName>
</protein>